<name>A0A098B960_DESHA</name>
<reference evidence="2" key="1">
    <citation type="submission" date="2014-07" db="EMBL/GenBank/DDBJ databases">
        <authorList>
            <person name="Hornung V.Bastian."/>
        </authorList>
    </citation>
    <scope>NUCLEOTIDE SEQUENCE</scope>
    <source>
        <strain evidence="2">PCE-S</strain>
    </source>
</reference>
<protein>
    <submittedName>
        <fullName evidence="2">Uncharacterized protein</fullName>
    </submittedName>
</protein>
<keyword evidence="1" id="KW-0812">Transmembrane</keyword>
<dbReference type="AlphaFoldDB" id="A0A098B960"/>
<dbReference type="RefSeq" id="WP_208926508.1">
    <property type="nucleotide sequence ID" value="NZ_LK996017.1"/>
</dbReference>
<keyword evidence="1" id="KW-1133">Transmembrane helix</keyword>
<accession>A0A098B960</accession>
<feature type="transmembrane region" description="Helical" evidence="1">
    <location>
        <begin position="6"/>
        <end position="28"/>
    </location>
</feature>
<sequence length="83" mass="9273">MEIIWIVGGFVIGVLLFLLINEMFRIYYWGFKGISATFMGCWSVGVVIMALFGAFLKWIVLIGVIIWGISKVSKPKGTKKKAA</sequence>
<evidence type="ECO:0000256" key="1">
    <source>
        <dbReference type="SAM" id="Phobius"/>
    </source>
</evidence>
<proteinExistence type="predicted"/>
<dbReference type="EMBL" id="LK996017">
    <property type="protein sequence ID" value="CDX04902.1"/>
    <property type="molecule type" value="Genomic_DNA"/>
</dbReference>
<dbReference type="PATRIC" id="fig|49338.4.peg.5398"/>
<gene>
    <name evidence="2" type="ORF">DPCES_5016</name>
</gene>
<evidence type="ECO:0000313" key="2">
    <source>
        <dbReference type="EMBL" id="CDX04902.1"/>
    </source>
</evidence>
<feature type="transmembrane region" description="Helical" evidence="1">
    <location>
        <begin position="40"/>
        <end position="69"/>
    </location>
</feature>
<keyword evidence="1" id="KW-0472">Membrane</keyword>
<organism evidence="2">
    <name type="scientific">Desulfitobacterium hafniense</name>
    <name type="common">Desulfitobacterium frappieri</name>
    <dbReference type="NCBI Taxonomy" id="49338"/>
    <lineage>
        <taxon>Bacteria</taxon>
        <taxon>Bacillati</taxon>
        <taxon>Bacillota</taxon>
        <taxon>Clostridia</taxon>
        <taxon>Eubacteriales</taxon>
        <taxon>Desulfitobacteriaceae</taxon>
        <taxon>Desulfitobacterium</taxon>
    </lineage>
</organism>